<evidence type="ECO:0000256" key="3">
    <source>
        <dbReference type="ARBA" id="ARBA00022723"/>
    </source>
</evidence>
<keyword evidence="7" id="KW-1185">Reference proteome</keyword>
<evidence type="ECO:0000256" key="2">
    <source>
        <dbReference type="ARBA" id="ARBA00022621"/>
    </source>
</evidence>
<dbReference type="EMBL" id="BMIJ01000001">
    <property type="protein sequence ID" value="GGB78750.1"/>
    <property type="molecule type" value="Genomic_DNA"/>
</dbReference>
<keyword evidence="2" id="KW-0813">Transport</keyword>
<reference evidence="7" key="1">
    <citation type="journal article" date="2019" name="Int. J. Syst. Evol. Microbiol.">
        <title>The Global Catalogue of Microorganisms (GCM) 10K type strain sequencing project: providing services to taxonomists for standard genome sequencing and annotation.</title>
        <authorList>
            <consortium name="The Broad Institute Genomics Platform"/>
            <consortium name="The Broad Institute Genome Sequencing Center for Infectious Disease"/>
            <person name="Wu L."/>
            <person name="Ma J."/>
        </authorList>
    </citation>
    <scope>NUCLEOTIDE SEQUENCE [LARGE SCALE GENOMIC DNA]</scope>
    <source>
        <strain evidence="7">CGMCC 1.15341</strain>
    </source>
</reference>
<protein>
    <recommendedName>
        <fullName evidence="5">Hemerythrin-like domain-containing protein</fullName>
    </recommendedName>
</protein>
<comment type="caution">
    <text evidence="6">The sequence shown here is derived from an EMBL/GenBank/DDBJ whole genome shotgun (WGS) entry which is preliminary data.</text>
</comment>
<dbReference type="CDD" id="cd12107">
    <property type="entry name" value="Hemerythrin"/>
    <property type="match status" value="1"/>
</dbReference>
<keyword evidence="4" id="KW-0408">Iron</keyword>
<dbReference type="InterPro" id="IPR035938">
    <property type="entry name" value="Hemerythrin-like_sf"/>
</dbReference>
<dbReference type="PROSITE" id="PS00550">
    <property type="entry name" value="HEMERYTHRINS"/>
    <property type="match status" value="1"/>
</dbReference>
<organism evidence="6 7">
    <name type="scientific">Marinobacterium zhoushanense</name>
    <dbReference type="NCBI Taxonomy" id="1679163"/>
    <lineage>
        <taxon>Bacteria</taxon>
        <taxon>Pseudomonadati</taxon>
        <taxon>Pseudomonadota</taxon>
        <taxon>Gammaproteobacteria</taxon>
        <taxon>Oceanospirillales</taxon>
        <taxon>Oceanospirillaceae</taxon>
        <taxon>Marinobacterium</taxon>
    </lineage>
</organism>
<dbReference type="SUPFAM" id="SSF47188">
    <property type="entry name" value="Hemerythrin-like"/>
    <property type="match status" value="1"/>
</dbReference>
<dbReference type="InterPro" id="IPR050669">
    <property type="entry name" value="Hemerythrin"/>
</dbReference>
<dbReference type="InterPro" id="IPR016131">
    <property type="entry name" value="Haemerythrin_Fe_BS"/>
</dbReference>
<keyword evidence="2" id="KW-0561">Oxygen transport</keyword>
<keyword evidence="3" id="KW-0479">Metal-binding</keyword>
<feature type="domain" description="Hemerythrin-like" evidence="5">
    <location>
        <begin position="14"/>
        <end position="130"/>
    </location>
</feature>
<dbReference type="Proteomes" id="UP000629025">
    <property type="component" value="Unassembled WGS sequence"/>
</dbReference>
<evidence type="ECO:0000313" key="6">
    <source>
        <dbReference type="EMBL" id="GGB78750.1"/>
    </source>
</evidence>
<dbReference type="RefSeq" id="WP_188745103.1">
    <property type="nucleotide sequence ID" value="NZ_BMIJ01000001.1"/>
</dbReference>
<dbReference type="PANTHER" id="PTHR37164:SF1">
    <property type="entry name" value="BACTERIOHEMERYTHRIN"/>
    <property type="match status" value="1"/>
</dbReference>
<dbReference type="InterPro" id="IPR012827">
    <property type="entry name" value="Hemerythrin_metal-bd"/>
</dbReference>
<evidence type="ECO:0000259" key="5">
    <source>
        <dbReference type="Pfam" id="PF01814"/>
    </source>
</evidence>
<dbReference type="Pfam" id="PF01814">
    <property type="entry name" value="Hemerythrin"/>
    <property type="match status" value="1"/>
</dbReference>
<gene>
    <name evidence="6" type="ORF">GCM10011352_00450</name>
</gene>
<evidence type="ECO:0000256" key="1">
    <source>
        <dbReference type="ARBA" id="ARBA00010587"/>
    </source>
</evidence>
<accession>A0ABQ1JYZ4</accession>
<evidence type="ECO:0000256" key="4">
    <source>
        <dbReference type="ARBA" id="ARBA00023004"/>
    </source>
</evidence>
<dbReference type="NCBIfam" id="TIGR02481">
    <property type="entry name" value="hemeryth_dom"/>
    <property type="match status" value="1"/>
</dbReference>
<comment type="similarity">
    <text evidence="1">Belongs to the hemerythrin family.</text>
</comment>
<dbReference type="Gene3D" id="1.20.120.50">
    <property type="entry name" value="Hemerythrin-like"/>
    <property type="match status" value="1"/>
</dbReference>
<dbReference type="InterPro" id="IPR012312">
    <property type="entry name" value="Hemerythrin-like"/>
</dbReference>
<dbReference type="PANTHER" id="PTHR37164">
    <property type="entry name" value="BACTERIOHEMERYTHRIN"/>
    <property type="match status" value="1"/>
</dbReference>
<name>A0ABQ1JYZ4_9GAMM</name>
<evidence type="ECO:0000313" key="7">
    <source>
        <dbReference type="Proteomes" id="UP000629025"/>
    </source>
</evidence>
<proteinExistence type="inferred from homology"/>
<sequence length="144" mass="16438">MSDVQRLVLPEVALAFMNADHAQAVELIEQLEQLTAPQGLLAALDRQAISATLNQLYEHNREHFAHEEREMLRVDFPAYPVHRNEHERVLAQIEQACRQWKASGDLGHLREYLSLLPNWLLNHVATMDKVTADFISHHSEQGGS</sequence>